<protein>
    <submittedName>
        <fullName evidence="1">(African queen) hypothetical protein</fullName>
    </submittedName>
</protein>
<name>A0A8J2QTV7_9NEOP</name>
<keyword evidence="2" id="KW-1185">Reference proteome</keyword>
<proteinExistence type="predicted"/>
<sequence>MPAVTSTLGFTPSAFGDAAAWGECPPAVRALFEPKRPAARAPPLTRYAAPDGTILLLTENGTRLMTRAAAASLLRAALLSPRPPRPRHGEPLPHLSLYVSIGFRRLSHCTLRYASLTIGQSGKTRHFANESRCVARSEIKLISDGRTANRNTTAVTSWIGGMSITQDGNLITPDKLMTHVHRYASPHYRPHGHHYHHWNHEPGGSEDPLYATKTVYGPGYIDENHEPARHCLHGGFLIIALPESSFIHSLRLDHFNPSNTSRSFNTGFLRLVDINTLKIK</sequence>
<dbReference type="AlphaFoldDB" id="A0A8J2QTV7"/>
<dbReference type="EMBL" id="CAKASE010000064">
    <property type="protein sequence ID" value="CAG9569969.1"/>
    <property type="molecule type" value="Genomic_DNA"/>
</dbReference>
<organism evidence="1 2">
    <name type="scientific">Danaus chrysippus</name>
    <name type="common">African queen</name>
    <dbReference type="NCBI Taxonomy" id="151541"/>
    <lineage>
        <taxon>Eukaryota</taxon>
        <taxon>Metazoa</taxon>
        <taxon>Ecdysozoa</taxon>
        <taxon>Arthropoda</taxon>
        <taxon>Hexapoda</taxon>
        <taxon>Insecta</taxon>
        <taxon>Pterygota</taxon>
        <taxon>Neoptera</taxon>
        <taxon>Endopterygota</taxon>
        <taxon>Lepidoptera</taxon>
        <taxon>Glossata</taxon>
        <taxon>Ditrysia</taxon>
        <taxon>Papilionoidea</taxon>
        <taxon>Nymphalidae</taxon>
        <taxon>Danainae</taxon>
        <taxon>Danaini</taxon>
        <taxon>Danaina</taxon>
        <taxon>Danaus</taxon>
        <taxon>Anosia</taxon>
    </lineage>
</organism>
<gene>
    <name evidence="1" type="ORF">DCHRY22_LOCUS9123</name>
</gene>
<reference evidence="1" key="1">
    <citation type="submission" date="2021-09" db="EMBL/GenBank/DDBJ databases">
        <authorList>
            <person name="Martin H S."/>
        </authorList>
    </citation>
    <scope>NUCLEOTIDE SEQUENCE</scope>
</reference>
<evidence type="ECO:0000313" key="1">
    <source>
        <dbReference type="EMBL" id="CAG9569969.1"/>
    </source>
</evidence>
<dbReference type="OrthoDB" id="6374728at2759"/>
<dbReference type="Proteomes" id="UP000789524">
    <property type="component" value="Unassembled WGS sequence"/>
</dbReference>
<comment type="caution">
    <text evidence="1">The sequence shown here is derived from an EMBL/GenBank/DDBJ whole genome shotgun (WGS) entry which is preliminary data.</text>
</comment>
<evidence type="ECO:0000313" key="2">
    <source>
        <dbReference type="Proteomes" id="UP000789524"/>
    </source>
</evidence>
<accession>A0A8J2QTV7</accession>